<dbReference type="PANTHER" id="PTHR37464">
    <property type="entry name" value="BLL2463 PROTEIN"/>
    <property type="match status" value="1"/>
</dbReference>
<dbReference type="KEGG" id="cagg:HYG79_17675"/>
<accession>A0A7H9AUF0</accession>
<feature type="domain" description="Aerotolerance regulator N-terminal" evidence="2">
    <location>
        <begin position="1"/>
        <end position="76"/>
    </location>
</feature>
<evidence type="ECO:0000313" key="4">
    <source>
        <dbReference type="Proteomes" id="UP000509302"/>
    </source>
</evidence>
<keyword evidence="4" id="KW-1185">Reference proteome</keyword>
<feature type="transmembrane region" description="Helical" evidence="1">
    <location>
        <begin position="56"/>
        <end position="78"/>
    </location>
</feature>
<dbReference type="Proteomes" id="UP000509302">
    <property type="component" value="Chromosome"/>
</dbReference>
<proteinExistence type="predicted"/>
<protein>
    <submittedName>
        <fullName evidence="3">BatA domain-containing protein</fullName>
    </submittedName>
</protein>
<gene>
    <name evidence="3" type="ORF">HYG79_17675</name>
</gene>
<keyword evidence="1" id="KW-0472">Membrane</keyword>
<dbReference type="NCBIfam" id="TIGR02226">
    <property type="entry name" value="two_anch"/>
    <property type="match status" value="1"/>
</dbReference>
<dbReference type="InterPro" id="IPR024163">
    <property type="entry name" value="Aerotolerance_reg_N"/>
</dbReference>
<evidence type="ECO:0000313" key="3">
    <source>
        <dbReference type="EMBL" id="QLG47108.1"/>
    </source>
</evidence>
<evidence type="ECO:0000259" key="2">
    <source>
        <dbReference type="Pfam" id="PF07584"/>
    </source>
</evidence>
<keyword evidence="1" id="KW-0812">Transmembrane</keyword>
<dbReference type="InterPro" id="IPR011933">
    <property type="entry name" value="Double_TM_dom"/>
</dbReference>
<organism evidence="3 4">
    <name type="scientific">Costertonia aggregata</name>
    <dbReference type="NCBI Taxonomy" id="343403"/>
    <lineage>
        <taxon>Bacteria</taxon>
        <taxon>Pseudomonadati</taxon>
        <taxon>Bacteroidota</taxon>
        <taxon>Flavobacteriia</taxon>
        <taxon>Flavobacteriales</taxon>
        <taxon>Flavobacteriaceae</taxon>
        <taxon>Costertonia</taxon>
    </lineage>
</organism>
<dbReference type="EMBL" id="CP058595">
    <property type="protein sequence ID" value="QLG47108.1"/>
    <property type="molecule type" value="Genomic_DNA"/>
</dbReference>
<name>A0A7H9AUF0_9FLAO</name>
<dbReference type="Pfam" id="PF07584">
    <property type="entry name" value="BatA"/>
    <property type="match status" value="1"/>
</dbReference>
<keyword evidence="1" id="KW-1133">Transmembrane helix</keyword>
<dbReference type="RefSeq" id="WP_179243386.1">
    <property type="nucleotide sequence ID" value="NZ_CP058595.1"/>
</dbReference>
<reference evidence="3 4" key="1">
    <citation type="journal article" date="2006" name="Int. J. Syst. Evol. Microbiol.">
        <title>Costertonia aggregata gen. nov., sp. nov., a mesophilic marine bacterium of the family Flavobacteriaceae, isolated from a mature biofilm.</title>
        <authorList>
            <person name="Kwon K.K."/>
            <person name="Lee Y.K."/>
            <person name="Lee H.K."/>
        </authorList>
    </citation>
    <scope>NUCLEOTIDE SEQUENCE [LARGE SCALE GENOMIC DNA]</scope>
    <source>
        <strain evidence="3 4">KCCM 42265</strain>
    </source>
</reference>
<dbReference type="SUPFAM" id="SSF52317">
    <property type="entry name" value="Class I glutamine amidotransferase-like"/>
    <property type="match status" value="1"/>
</dbReference>
<dbReference type="PANTHER" id="PTHR37464:SF1">
    <property type="entry name" value="BLL2463 PROTEIN"/>
    <property type="match status" value="1"/>
</dbReference>
<dbReference type="InterPro" id="IPR029062">
    <property type="entry name" value="Class_I_gatase-like"/>
</dbReference>
<sequence>MQFKHPELLWALFLLLIPIFIHLFQLRRFKKTPFTNVKFLKKVVSKSRKSSTLKKWLLLFTRLFLLAALIVAFAQPFFAKNEALKQRETVIYLDNSFSMQAKTDDLTLLENAKQELLEHIPENSKFSLFTNDGVFEGVTLKEIQNDLLAIPFTQKQLNLSEIHLKANSLLSNEENTIRDVIFISDFQQRMAPLPTDTVASFNSYAIPLFATDNKNIAIDTAYLSTNNAANLELSVELSSSDTDDNIPVSLFNGNKLIAKTSASFDTGKKTKVLFSLPSKETINGKITINDKHLFYDNALYFTINKKKKIKVMAIGETDTDFLKRIYTNDEFDFSTFSLNSVNYADIEKQNLIVLNELNTIPNSLQATLKTFTRNGGNLIIIPPENIDIPIYNEFLEPYFSTEFVQKTTVEKNISGIVFDHPLFENVFDKKVTNFQYPTVNQSYRIKTTAPKALSFQDGQPFLLGVDGIYIFTAPIQNNNSNFQSSPLIVPTFYNMGINSLRLSQLYAQIGPNTAVDIPVTLSKDQILKISKTDHEFIPRQQSAANKVSLFFDKNTVQEGIYIIKNGENLLANISFNHNRQESELTYLNMNAAENQRDSIASLFQEIQNEQNVDELWKWFVILALAFIGIEILLQKFLQ</sequence>
<feature type="transmembrane region" description="Helical" evidence="1">
    <location>
        <begin position="6"/>
        <end position="24"/>
    </location>
</feature>
<evidence type="ECO:0000256" key="1">
    <source>
        <dbReference type="SAM" id="Phobius"/>
    </source>
</evidence>
<dbReference type="AlphaFoldDB" id="A0A7H9AUF0"/>